<name>A0A975QK70_9ACTN</name>
<dbReference type="EMBL" id="CP074402">
    <property type="protein sequence ID" value="QVJ01027.1"/>
    <property type="molecule type" value="Genomic_DNA"/>
</dbReference>
<dbReference type="Gene3D" id="3.90.550.10">
    <property type="entry name" value="Spore Coat Polysaccharide Biosynthesis Protein SpsA, Chain A"/>
    <property type="match status" value="1"/>
</dbReference>
<dbReference type="InterPro" id="IPR029044">
    <property type="entry name" value="Nucleotide-diphossugar_trans"/>
</dbReference>
<evidence type="ECO:0000256" key="3">
    <source>
        <dbReference type="ARBA" id="ARBA00022741"/>
    </source>
</evidence>
<gene>
    <name evidence="6" type="primary">cofC</name>
    <name evidence="5" type="synonym">fbiD</name>
    <name evidence="6" type="ORF">KGD82_22430</name>
</gene>
<dbReference type="PANTHER" id="PTHR40392">
    <property type="entry name" value="2-PHOSPHO-L-LACTATE GUANYLYLTRANSFERASE"/>
    <property type="match status" value="1"/>
</dbReference>
<dbReference type="SUPFAM" id="SSF53448">
    <property type="entry name" value="Nucleotide-diphospho-sugar transferases"/>
    <property type="match status" value="1"/>
</dbReference>
<dbReference type="Pfam" id="PF01983">
    <property type="entry name" value="CofC"/>
    <property type="match status" value="1"/>
</dbReference>
<evidence type="ECO:0000313" key="7">
    <source>
        <dbReference type="Proteomes" id="UP000682416"/>
    </source>
</evidence>
<dbReference type="NCBIfam" id="TIGR03552">
    <property type="entry name" value="F420_cofC"/>
    <property type="match status" value="1"/>
</dbReference>
<sequence length="234" mass="23706">MTGFGDRDGASHLGARWSLIVPVKHLGRAKTRLARAAGDLREELALAIACDTVAAALACAATAAVFAVTEDPRARAELTELGAAVVGGEPGGGLNPALEHGARVAAAGFPGFGVCALSADLPALRPEELERVLTAASTHGRSFLADTPGAGTTLLAAAPGGRLAPAFEGASRARHLAGGARELLIPDVASVRRDVDTPEDLAAVAEMGVGPRTSALLERLPTGHADRTHGRARS</sequence>
<dbReference type="Proteomes" id="UP000682416">
    <property type="component" value="Chromosome"/>
</dbReference>
<dbReference type="AlphaFoldDB" id="A0A975QK70"/>
<feature type="binding site" evidence="5">
    <location>
        <position position="171"/>
    </location>
    <ligand>
        <name>phosphoenolpyruvate</name>
        <dbReference type="ChEBI" id="CHEBI:58702"/>
    </ligand>
</feature>
<evidence type="ECO:0000256" key="2">
    <source>
        <dbReference type="ARBA" id="ARBA00022695"/>
    </source>
</evidence>
<feature type="binding site" evidence="5">
    <location>
        <position position="152"/>
    </location>
    <ligand>
        <name>phosphoenolpyruvate</name>
        <dbReference type="ChEBI" id="CHEBI:58702"/>
    </ligand>
</feature>
<dbReference type="PANTHER" id="PTHR40392:SF1">
    <property type="entry name" value="2-PHOSPHO-L-LACTATE GUANYLYLTRANSFERASE"/>
    <property type="match status" value="1"/>
</dbReference>
<dbReference type="InterPro" id="IPR002835">
    <property type="entry name" value="CofC"/>
</dbReference>
<dbReference type="GO" id="GO:0043814">
    <property type="term" value="F:phospholactate guanylyltransferase activity"/>
    <property type="evidence" value="ECO:0007669"/>
    <property type="project" value="InterPro"/>
</dbReference>
<evidence type="ECO:0000256" key="5">
    <source>
        <dbReference type="HAMAP-Rule" id="MF_02114"/>
    </source>
</evidence>
<evidence type="ECO:0000256" key="1">
    <source>
        <dbReference type="ARBA" id="ARBA00022679"/>
    </source>
</evidence>
<keyword evidence="1 5" id="KW-0808">Transferase</keyword>
<keyword evidence="3 5" id="KW-0547">Nucleotide-binding</keyword>
<evidence type="ECO:0000256" key="4">
    <source>
        <dbReference type="ARBA" id="ARBA00023134"/>
    </source>
</evidence>
<dbReference type="GO" id="GO:0052645">
    <property type="term" value="P:F420-0 metabolic process"/>
    <property type="evidence" value="ECO:0007669"/>
    <property type="project" value="UniProtKB-UniRule"/>
</dbReference>
<keyword evidence="7" id="KW-1185">Reference proteome</keyword>
<accession>A0A975QK70</accession>
<comment type="similarity">
    <text evidence="5">Belongs to the CofC family.</text>
</comment>
<organism evidence="6 7">
    <name type="scientific">Nocardiopsis eucommiae</name>
    <dbReference type="NCBI Taxonomy" id="2831970"/>
    <lineage>
        <taxon>Bacteria</taxon>
        <taxon>Bacillati</taxon>
        <taxon>Actinomycetota</taxon>
        <taxon>Actinomycetes</taxon>
        <taxon>Streptosporangiales</taxon>
        <taxon>Nocardiopsidaceae</taxon>
        <taxon>Nocardiopsis</taxon>
    </lineage>
</organism>
<comment type="function">
    <text evidence="5">Guanylyltransferase that catalyzes the activation of phosphoenolpyruvate (PEP) as enolpyruvoyl-2-diphospho-5'-guanosine, via the condensation of PEP with GTP. It is involved in the biosynthesis of coenzyme F420, a hydride carrier cofactor.</text>
</comment>
<keyword evidence="4 5" id="KW-0342">GTP-binding</keyword>
<comment type="catalytic activity">
    <reaction evidence="5">
        <text>phosphoenolpyruvate + GTP + H(+) = enolpyruvoyl-2-diphospho-5'-guanosine + diphosphate</text>
        <dbReference type="Rhea" id="RHEA:30519"/>
        <dbReference type="ChEBI" id="CHEBI:15378"/>
        <dbReference type="ChEBI" id="CHEBI:33019"/>
        <dbReference type="ChEBI" id="CHEBI:37565"/>
        <dbReference type="ChEBI" id="CHEBI:58702"/>
        <dbReference type="ChEBI" id="CHEBI:143701"/>
        <dbReference type="EC" id="2.7.7.105"/>
    </reaction>
</comment>
<dbReference type="HAMAP" id="MF_02114">
    <property type="entry name" value="CofC"/>
    <property type="match status" value="1"/>
</dbReference>
<proteinExistence type="inferred from homology"/>
<reference evidence="6" key="1">
    <citation type="submission" date="2021-05" db="EMBL/GenBank/DDBJ databases">
        <authorList>
            <person name="Kaiqin L."/>
            <person name="Jian G."/>
        </authorList>
    </citation>
    <scope>NUCLEOTIDE SEQUENCE</scope>
    <source>
        <strain evidence="6">HDS5</strain>
    </source>
</reference>
<protein>
    <recommendedName>
        <fullName evidence="5">Phosphoenolpyruvate guanylyltransferase</fullName>
        <shortName evidence="5">PEP guanylyltransferase</shortName>
        <ecNumber evidence="5">2.7.7.105</ecNumber>
    </recommendedName>
</protein>
<comment type="pathway">
    <text evidence="5">Cofactor biosynthesis; coenzyme F420 biosynthesis.</text>
</comment>
<evidence type="ECO:0000313" key="6">
    <source>
        <dbReference type="EMBL" id="QVJ01027.1"/>
    </source>
</evidence>
<dbReference type="GO" id="GO:0005525">
    <property type="term" value="F:GTP binding"/>
    <property type="evidence" value="ECO:0007669"/>
    <property type="project" value="UniProtKB-KW"/>
</dbReference>
<dbReference type="EC" id="2.7.7.105" evidence="5"/>
<keyword evidence="2 5" id="KW-0548">Nucleotidyltransferase</keyword>
<comment type="caution">
    <text evidence="5">Lacks conserved residue(s) required for the propagation of feature annotation.</text>
</comment>
<dbReference type="KEGG" id="nec:KGD82_22430"/>